<evidence type="ECO:0000313" key="2">
    <source>
        <dbReference type="EMBL" id="KAL1212155.1"/>
    </source>
</evidence>
<feature type="domain" description="Tf2-1-like SH3-like" evidence="1">
    <location>
        <begin position="17"/>
        <end position="81"/>
    </location>
</feature>
<protein>
    <recommendedName>
        <fullName evidence="1">Tf2-1-like SH3-like domain-containing protein</fullName>
    </recommendedName>
</protein>
<dbReference type="Proteomes" id="UP001558713">
    <property type="component" value="Unassembled WGS sequence"/>
</dbReference>
<proteinExistence type="predicted"/>
<sequence>MKKWADEKRRPLEFKIGDLVLVKLLPQQFKIFRSMHKGLIQRYEGPFVVTAKVGKVSYKIDLHNTLKIHPVFHVSMLKQYHEDIEDRSRGHSIRAPPILIKSYDKEIGEVLSSKVIRKRGVPRQTHFLIRWKDLPVLEVT</sequence>
<name>A0ABD1BGA9_CARAN</name>
<organism evidence="2 3">
    <name type="scientific">Cardamine amara subsp. amara</name>
    <dbReference type="NCBI Taxonomy" id="228776"/>
    <lineage>
        <taxon>Eukaryota</taxon>
        <taxon>Viridiplantae</taxon>
        <taxon>Streptophyta</taxon>
        <taxon>Embryophyta</taxon>
        <taxon>Tracheophyta</taxon>
        <taxon>Spermatophyta</taxon>
        <taxon>Magnoliopsida</taxon>
        <taxon>eudicotyledons</taxon>
        <taxon>Gunneridae</taxon>
        <taxon>Pentapetalae</taxon>
        <taxon>rosids</taxon>
        <taxon>malvids</taxon>
        <taxon>Brassicales</taxon>
        <taxon>Brassicaceae</taxon>
        <taxon>Cardamineae</taxon>
        <taxon>Cardamine</taxon>
    </lineage>
</organism>
<dbReference type="Pfam" id="PF24626">
    <property type="entry name" value="SH3_Tf2-1"/>
    <property type="match status" value="1"/>
</dbReference>
<evidence type="ECO:0000313" key="3">
    <source>
        <dbReference type="Proteomes" id="UP001558713"/>
    </source>
</evidence>
<dbReference type="InterPro" id="IPR016197">
    <property type="entry name" value="Chromo-like_dom_sf"/>
</dbReference>
<dbReference type="SUPFAM" id="SSF54160">
    <property type="entry name" value="Chromo domain-like"/>
    <property type="match status" value="1"/>
</dbReference>
<comment type="caution">
    <text evidence="2">The sequence shown here is derived from an EMBL/GenBank/DDBJ whole genome shotgun (WGS) entry which is preliminary data.</text>
</comment>
<gene>
    <name evidence="2" type="ORF">V5N11_028777</name>
</gene>
<evidence type="ECO:0000259" key="1">
    <source>
        <dbReference type="Pfam" id="PF24626"/>
    </source>
</evidence>
<keyword evidence="3" id="KW-1185">Reference proteome</keyword>
<dbReference type="PANTHER" id="PTHR46148:SF52">
    <property type="entry name" value="OS04G0603800 PROTEIN"/>
    <property type="match status" value="1"/>
</dbReference>
<accession>A0ABD1BGA9</accession>
<dbReference type="EMBL" id="JBANAX010000374">
    <property type="protein sequence ID" value="KAL1212155.1"/>
    <property type="molecule type" value="Genomic_DNA"/>
</dbReference>
<dbReference type="InterPro" id="IPR056924">
    <property type="entry name" value="SH3_Tf2-1"/>
</dbReference>
<dbReference type="AlphaFoldDB" id="A0ABD1BGA9"/>
<dbReference type="PANTHER" id="PTHR46148">
    <property type="entry name" value="CHROMO DOMAIN-CONTAINING PROTEIN"/>
    <property type="match status" value="1"/>
</dbReference>
<reference evidence="2 3" key="1">
    <citation type="submission" date="2024-04" db="EMBL/GenBank/DDBJ databases">
        <title>Genome assembly C_amara_ONT_v2.</title>
        <authorList>
            <person name="Yant L."/>
            <person name="Moore C."/>
            <person name="Slenker M."/>
        </authorList>
    </citation>
    <scope>NUCLEOTIDE SEQUENCE [LARGE SCALE GENOMIC DNA]</scope>
    <source>
        <tissue evidence="2">Leaf</tissue>
    </source>
</reference>